<dbReference type="AlphaFoldDB" id="A0A7N0USQ3"/>
<dbReference type="EnsemblPlants" id="Kaladp0083s0020.1.v1.1">
    <property type="protein sequence ID" value="Kaladp0083s0020.1.v1.1.CDS.1"/>
    <property type="gene ID" value="Kaladp0083s0020.v1.1"/>
</dbReference>
<dbReference type="Proteomes" id="UP000594263">
    <property type="component" value="Unplaced"/>
</dbReference>
<evidence type="ECO:0000313" key="1">
    <source>
        <dbReference type="EnsemblPlants" id="Kaladp0083s0020.1.v1.1.CDS.1"/>
    </source>
</evidence>
<dbReference type="OMA" id="FYCRSWR"/>
<dbReference type="Gramene" id="Kaladp0053s0298.1.v1.1">
    <property type="protein sequence ID" value="Kaladp0053s0298.1.v1.1.CDS.1"/>
    <property type="gene ID" value="Kaladp0053s0298.v1.1"/>
</dbReference>
<dbReference type="EnsemblPlants" id="Kaladp0053s0298.1.v1.1">
    <property type="protein sequence ID" value="Kaladp0053s0298.1.v1.1.CDS.1"/>
    <property type="gene ID" value="Kaladp0053s0298.v1.1"/>
</dbReference>
<protein>
    <submittedName>
        <fullName evidence="1">Uncharacterized protein</fullName>
    </submittedName>
</protein>
<proteinExistence type="predicted"/>
<dbReference type="PANTHER" id="PTHR33320:SF2">
    <property type="entry name" value="OS07G0564200 PROTEIN"/>
    <property type="match status" value="1"/>
</dbReference>
<organism evidence="1 2">
    <name type="scientific">Kalanchoe fedtschenkoi</name>
    <name type="common">Lavender scallops</name>
    <name type="synonym">South American air plant</name>
    <dbReference type="NCBI Taxonomy" id="63787"/>
    <lineage>
        <taxon>Eukaryota</taxon>
        <taxon>Viridiplantae</taxon>
        <taxon>Streptophyta</taxon>
        <taxon>Embryophyta</taxon>
        <taxon>Tracheophyta</taxon>
        <taxon>Spermatophyta</taxon>
        <taxon>Magnoliopsida</taxon>
        <taxon>eudicotyledons</taxon>
        <taxon>Gunneridae</taxon>
        <taxon>Pentapetalae</taxon>
        <taxon>Saxifragales</taxon>
        <taxon>Crassulaceae</taxon>
        <taxon>Kalanchoe</taxon>
    </lineage>
</organism>
<name>A0A7N0USQ3_KALFE</name>
<keyword evidence="2" id="KW-1185">Reference proteome</keyword>
<dbReference type="PANTHER" id="PTHR33320">
    <property type="entry name" value="METHIONYL-TRNA SYNTHETASE"/>
    <property type="match status" value="1"/>
</dbReference>
<sequence>MAFLCFLVDQRKVVKGSKPLAGMCSKCGGGARVADMKTETRFCCVPFYCKCWRAIICSFCGAVLKSYH</sequence>
<reference evidence="1" key="1">
    <citation type="submission" date="2021-01" db="UniProtKB">
        <authorList>
            <consortium name="EnsemblPlants"/>
        </authorList>
    </citation>
    <scope>IDENTIFICATION</scope>
</reference>
<accession>A0A7N0USQ3</accession>
<evidence type="ECO:0000313" key="2">
    <source>
        <dbReference type="Proteomes" id="UP000594263"/>
    </source>
</evidence>
<dbReference type="Gramene" id="Kaladp0083s0020.1.v1.1">
    <property type="protein sequence ID" value="Kaladp0083s0020.1.v1.1.CDS.1"/>
    <property type="gene ID" value="Kaladp0083s0020.v1.1"/>
</dbReference>